<feature type="transmembrane region" description="Helical" evidence="1">
    <location>
        <begin position="6"/>
        <end position="23"/>
    </location>
</feature>
<organism evidence="2 3">
    <name type="scientific">Paracoccus denitrificans</name>
    <dbReference type="NCBI Taxonomy" id="266"/>
    <lineage>
        <taxon>Bacteria</taxon>
        <taxon>Pseudomonadati</taxon>
        <taxon>Pseudomonadota</taxon>
        <taxon>Alphaproteobacteria</taxon>
        <taxon>Rhodobacterales</taxon>
        <taxon>Paracoccaceae</taxon>
        <taxon>Paracoccus</taxon>
    </lineage>
</organism>
<evidence type="ECO:0000256" key="1">
    <source>
        <dbReference type="SAM" id="Phobius"/>
    </source>
</evidence>
<dbReference type="EMBL" id="VAFL01000015">
    <property type="protein sequence ID" value="TKW65207.1"/>
    <property type="molecule type" value="Genomic_DNA"/>
</dbReference>
<proteinExistence type="predicted"/>
<gene>
    <name evidence="2" type="ORF">DI616_15885</name>
</gene>
<protein>
    <submittedName>
        <fullName evidence="2">J domain-containing protein</fullName>
    </submittedName>
</protein>
<comment type="caution">
    <text evidence="2">The sequence shown here is derived from an EMBL/GenBank/DDBJ whole genome shotgun (WGS) entry which is preliminary data.</text>
</comment>
<keyword evidence="1" id="KW-1133">Transmembrane helix</keyword>
<evidence type="ECO:0000313" key="3">
    <source>
        <dbReference type="Proteomes" id="UP000315344"/>
    </source>
</evidence>
<name>A0A533I3V5_PARDE</name>
<keyword evidence="1" id="KW-0472">Membrane</keyword>
<accession>A0A533I3V5</accession>
<evidence type="ECO:0000313" key="2">
    <source>
        <dbReference type="EMBL" id="TKW65207.1"/>
    </source>
</evidence>
<dbReference type="Proteomes" id="UP000315344">
    <property type="component" value="Unassembled WGS sequence"/>
</dbReference>
<dbReference type="AlphaFoldDB" id="A0A533I3V5"/>
<reference evidence="2 3" key="1">
    <citation type="journal article" date="2017" name="Nat. Commun.">
        <title>In situ click chemistry generation of cyclooxygenase-2 inhibitors.</title>
        <authorList>
            <person name="Bhardwaj A."/>
            <person name="Kaur J."/>
            <person name="Wuest M."/>
            <person name="Wuest F."/>
        </authorList>
    </citation>
    <scope>NUCLEOTIDE SEQUENCE [LARGE SCALE GENOMIC DNA]</scope>
    <source>
        <strain evidence="2">S2_012_000_R3_94</strain>
    </source>
</reference>
<keyword evidence="1" id="KW-0812">Transmembrane</keyword>
<sequence>MIIPGWSIVLGAVIIAMAIKAAIKTKRTASGSVLVQMQHEVLLQKDKQIAQLQHDLVEAVANLKAERIDRNAQVTKLNKLWVSYCVLETKLNTKEAEWLHAYKGASQFTQDEIKALIRLCHPDKHNGSEAATRLTGKLLEMRK</sequence>